<dbReference type="GO" id="GO:0016746">
    <property type="term" value="F:acyltransferase activity"/>
    <property type="evidence" value="ECO:0007669"/>
    <property type="project" value="UniProtKB-KW"/>
</dbReference>
<name>A0ABW4JWN1_9HYPH</name>
<evidence type="ECO:0000256" key="2">
    <source>
        <dbReference type="ARBA" id="ARBA00023315"/>
    </source>
</evidence>
<dbReference type="CDD" id="cd04301">
    <property type="entry name" value="NAT_SF"/>
    <property type="match status" value="1"/>
</dbReference>
<dbReference type="Pfam" id="PF00583">
    <property type="entry name" value="Acetyltransf_1"/>
    <property type="match status" value="1"/>
</dbReference>
<keyword evidence="5" id="KW-1185">Reference proteome</keyword>
<evidence type="ECO:0000313" key="5">
    <source>
        <dbReference type="Proteomes" id="UP001597327"/>
    </source>
</evidence>
<dbReference type="SUPFAM" id="SSF55811">
    <property type="entry name" value="Nudix"/>
    <property type="match status" value="1"/>
</dbReference>
<dbReference type="EC" id="2.3.1.-" evidence="4"/>
<feature type="domain" description="N-acetyltransferase" evidence="3">
    <location>
        <begin position="3"/>
        <end position="153"/>
    </location>
</feature>
<dbReference type="Gene3D" id="3.40.630.30">
    <property type="match status" value="1"/>
</dbReference>
<dbReference type="SUPFAM" id="SSF55729">
    <property type="entry name" value="Acyl-CoA N-acyltransferases (Nat)"/>
    <property type="match status" value="1"/>
</dbReference>
<evidence type="ECO:0000259" key="3">
    <source>
        <dbReference type="PROSITE" id="PS51186"/>
    </source>
</evidence>
<reference evidence="5" key="1">
    <citation type="journal article" date="2019" name="Int. J. Syst. Evol. Microbiol.">
        <title>The Global Catalogue of Microorganisms (GCM) 10K type strain sequencing project: providing services to taxonomists for standard genome sequencing and annotation.</title>
        <authorList>
            <consortium name="The Broad Institute Genomics Platform"/>
            <consortium name="The Broad Institute Genome Sequencing Center for Infectious Disease"/>
            <person name="Wu L."/>
            <person name="Ma J."/>
        </authorList>
    </citation>
    <scope>NUCLEOTIDE SEQUENCE [LARGE SCALE GENOMIC DNA]</scope>
    <source>
        <strain evidence="5">JCM 3369</strain>
    </source>
</reference>
<evidence type="ECO:0000313" key="4">
    <source>
        <dbReference type="EMBL" id="MFD1696540.1"/>
    </source>
</evidence>
<dbReference type="Proteomes" id="UP001597327">
    <property type="component" value="Unassembled WGS sequence"/>
</dbReference>
<dbReference type="InterPro" id="IPR050832">
    <property type="entry name" value="Bact_Acetyltransf"/>
</dbReference>
<dbReference type="EMBL" id="JBHUFA010000004">
    <property type="protein sequence ID" value="MFD1696540.1"/>
    <property type="molecule type" value="Genomic_DNA"/>
</dbReference>
<proteinExistence type="predicted"/>
<dbReference type="PANTHER" id="PTHR43877:SF2">
    <property type="entry name" value="AMINOALKYLPHOSPHONATE N-ACETYLTRANSFERASE-RELATED"/>
    <property type="match status" value="1"/>
</dbReference>
<comment type="caution">
    <text evidence="4">The sequence shown here is derived from an EMBL/GenBank/DDBJ whole genome shotgun (WGS) entry which is preliminary data.</text>
</comment>
<dbReference type="RefSeq" id="WP_149892600.1">
    <property type="nucleotide sequence ID" value="NZ_JBHUFA010000004.1"/>
</dbReference>
<dbReference type="InterPro" id="IPR015797">
    <property type="entry name" value="NUDIX_hydrolase-like_dom_sf"/>
</dbReference>
<sequence>MTLKIRPAHAGELATLTQILHRSKASWGYDAERMDGFRAAFRLGPRDLTRGPLLVAERNGTPLGLAGGEIRDGVFELDHLFIAPEALRQGIGRLLLHRMEDLARSAGTDRLRLKSDHYAEGFYRKEGYVLTGDTPSPMSPTGSIPILEKPLAPAAVPLSEICLTLDRHTPWVFEAENRDAVAAHWQHEQRANPHLWNGRTLKVRGLSIRDGVLSGVCQECSFAAYLAWRAWGYPSLEDHNVFGSAVVRSADGDLLFGVMADHTANPGRIYPFGGSLEPEDADPATGAVDLIGSTWRELQEEAGLGPEDLRETARFALPFGPLIAVALVLQSSQPTAALASRIMAHSDGSEERELKAVQPLRGPQDLAIPSLTPWGRDIARAVFSAGPST</sequence>
<gene>
    <name evidence="4" type="ORF">ACFSC7_13515</name>
</gene>
<keyword evidence="2 4" id="KW-0012">Acyltransferase</keyword>
<dbReference type="Gene3D" id="3.90.79.10">
    <property type="entry name" value="Nucleoside Triphosphate Pyrophosphohydrolase"/>
    <property type="match status" value="1"/>
</dbReference>
<dbReference type="PROSITE" id="PS51186">
    <property type="entry name" value="GNAT"/>
    <property type="match status" value="1"/>
</dbReference>
<keyword evidence="1 4" id="KW-0808">Transferase</keyword>
<dbReference type="InterPro" id="IPR016181">
    <property type="entry name" value="Acyl_CoA_acyltransferase"/>
</dbReference>
<dbReference type="InterPro" id="IPR000182">
    <property type="entry name" value="GNAT_dom"/>
</dbReference>
<accession>A0ABW4JWN1</accession>
<evidence type="ECO:0000256" key="1">
    <source>
        <dbReference type="ARBA" id="ARBA00022679"/>
    </source>
</evidence>
<protein>
    <submittedName>
        <fullName evidence="4">GNAT family N-acetyltransferase</fullName>
        <ecNumber evidence="4">2.3.1.-</ecNumber>
    </submittedName>
</protein>
<dbReference type="PANTHER" id="PTHR43877">
    <property type="entry name" value="AMINOALKYLPHOSPHONATE N-ACETYLTRANSFERASE-RELATED-RELATED"/>
    <property type="match status" value="1"/>
</dbReference>
<organism evidence="4 5">
    <name type="scientific">Roseibium aestuarii</name>
    <dbReference type="NCBI Taxonomy" id="2600299"/>
    <lineage>
        <taxon>Bacteria</taxon>
        <taxon>Pseudomonadati</taxon>
        <taxon>Pseudomonadota</taxon>
        <taxon>Alphaproteobacteria</taxon>
        <taxon>Hyphomicrobiales</taxon>
        <taxon>Stappiaceae</taxon>
        <taxon>Roseibium</taxon>
    </lineage>
</organism>